<evidence type="ECO:0000313" key="2">
    <source>
        <dbReference type="Proteomes" id="UP001060215"/>
    </source>
</evidence>
<gene>
    <name evidence="1" type="ORF">LOK49_LG12G01528</name>
</gene>
<protein>
    <submittedName>
        <fullName evidence="1">Uncharacterized protein</fullName>
    </submittedName>
</protein>
<keyword evidence="2" id="KW-1185">Reference proteome</keyword>
<dbReference type="Proteomes" id="UP001060215">
    <property type="component" value="Chromosome 13"/>
</dbReference>
<evidence type="ECO:0000313" key="1">
    <source>
        <dbReference type="EMBL" id="KAI7993144.1"/>
    </source>
</evidence>
<sequence>MRIRKSGAAFDSLLRSGTLVAVNALSDGANTVTLPPFKLVVAAKADLNYIGLDGEIGCMVNGAGLAMATMDIIKLHGGTPANFLDVGRNASEGQVIL</sequence>
<organism evidence="1 2">
    <name type="scientific">Camellia lanceoleosa</name>
    <dbReference type="NCBI Taxonomy" id="1840588"/>
    <lineage>
        <taxon>Eukaryota</taxon>
        <taxon>Viridiplantae</taxon>
        <taxon>Streptophyta</taxon>
        <taxon>Embryophyta</taxon>
        <taxon>Tracheophyta</taxon>
        <taxon>Spermatophyta</taxon>
        <taxon>Magnoliopsida</taxon>
        <taxon>eudicotyledons</taxon>
        <taxon>Gunneridae</taxon>
        <taxon>Pentapetalae</taxon>
        <taxon>asterids</taxon>
        <taxon>Ericales</taxon>
        <taxon>Theaceae</taxon>
        <taxon>Camellia</taxon>
    </lineage>
</organism>
<comment type="caution">
    <text evidence="1">The sequence shown here is derived from an EMBL/GenBank/DDBJ whole genome shotgun (WGS) entry which is preliminary data.</text>
</comment>
<reference evidence="1 2" key="1">
    <citation type="journal article" date="2022" name="Plant J.">
        <title>Chromosome-level genome of Camellia lanceoleosa provides a valuable resource for understanding genome evolution and self-incompatibility.</title>
        <authorList>
            <person name="Gong W."/>
            <person name="Xiao S."/>
            <person name="Wang L."/>
            <person name="Liao Z."/>
            <person name="Chang Y."/>
            <person name="Mo W."/>
            <person name="Hu G."/>
            <person name="Li W."/>
            <person name="Zhao G."/>
            <person name="Zhu H."/>
            <person name="Hu X."/>
            <person name="Ji K."/>
            <person name="Xiang X."/>
            <person name="Song Q."/>
            <person name="Yuan D."/>
            <person name="Jin S."/>
            <person name="Zhang L."/>
        </authorList>
    </citation>
    <scope>NUCLEOTIDE SEQUENCE [LARGE SCALE GENOMIC DNA]</scope>
    <source>
        <strain evidence="1">SQ_2022a</strain>
    </source>
</reference>
<dbReference type="EMBL" id="CM045770">
    <property type="protein sequence ID" value="KAI7993144.1"/>
    <property type="molecule type" value="Genomic_DNA"/>
</dbReference>
<accession>A0ACC0FWU8</accession>
<name>A0ACC0FWU8_9ERIC</name>
<proteinExistence type="predicted"/>